<organism evidence="2 3">
    <name type="scientific">Marinobacter mobilis</name>
    <dbReference type="NCBI Taxonomy" id="488533"/>
    <lineage>
        <taxon>Bacteria</taxon>
        <taxon>Pseudomonadati</taxon>
        <taxon>Pseudomonadota</taxon>
        <taxon>Gammaproteobacteria</taxon>
        <taxon>Pseudomonadales</taxon>
        <taxon>Marinobacteraceae</taxon>
        <taxon>Marinobacter</taxon>
    </lineage>
</organism>
<dbReference type="STRING" id="488533.SAMN04487960_1092"/>
<gene>
    <name evidence="2" type="ORF">SAMN04487960_1092</name>
</gene>
<dbReference type="Proteomes" id="UP000199675">
    <property type="component" value="Unassembled WGS sequence"/>
</dbReference>
<dbReference type="EMBL" id="FNNE01000009">
    <property type="protein sequence ID" value="SDX40322.1"/>
    <property type="molecule type" value="Genomic_DNA"/>
</dbReference>
<proteinExistence type="predicted"/>
<dbReference type="RefSeq" id="WP_091815771.1">
    <property type="nucleotide sequence ID" value="NZ_FNNE01000009.1"/>
</dbReference>
<dbReference type="AlphaFoldDB" id="A0A1H3BED9"/>
<protein>
    <submittedName>
        <fullName evidence="2">Uncharacterized protein</fullName>
    </submittedName>
</protein>
<evidence type="ECO:0000256" key="1">
    <source>
        <dbReference type="SAM" id="MobiDB-lite"/>
    </source>
</evidence>
<evidence type="ECO:0000313" key="3">
    <source>
        <dbReference type="Proteomes" id="UP000199675"/>
    </source>
</evidence>
<evidence type="ECO:0000313" key="2">
    <source>
        <dbReference type="EMBL" id="SDX40322.1"/>
    </source>
</evidence>
<feature type="region of interest" description="Disordered" evidence="1">
    <location>
        <begin position="1"/>
        <end position="21"/>
    </location>
</feature>
<name>A0A1H3BED9_9GAMM</name>
<keyword evidence="3" id="KW-1185">Reference proteome</keyword>
<sequence length="109" mass="12055">MQVQNRPSFLEAENHQYAGTGGVSENNARAFFVPAFRDSRTGKVEISRFGDGRPAPCHLIDGLPDDWVTERDPSGRVVGIKANVISGFVRLGQFFTRQEASDYMEHLAG</sequence>
<reference evidence="2 3" key="1">
    <citation type="submission" date="2016-10" db="EMBL/GenBank/DDBJ databases">
        <authorList>
            <person name="de Groot N.N."/>
        </authorList>
    </citation>
    <scope>NUCLEOTIDE SEQUENCE [LARGE SCALE GENOMIC DNA]</scope>
    <source>
        <strain evidence="2 3">CGMCC 1.7059</strain>
    </source>
</reference>
<dbReference type="OrthoDB" id="5795260at2"/>
<accession>A0A1H3BED9</accession>